<protein>
    <submittedName>
        <fullName evidence="4">Uncharacterized protein</fullName>
    </submittedName>
</protein>
<feature type="coiled-coil region" evidence="1">
    <location>
        <begin position="295"/>
        <end position="342"/>
    </location>
</feature>
<keyword evidence="3" id="KW-0812">Transmembrane</keyword>
<dbReference type="Proteomes" id="UP000030744">
    <property type="component" value="Unassembled WGS sequence"/>
</dbReference>
<feature type="region of interest" description="Disordered" evidence="2">
    <location>
        <begin position="1"/>
        <end position="49"/>
    </location>
</feature>
<dbReference type="RefSeq" id="XP_037878228.1">
    <property type="nucleotide sequence ID" value="XM_038022374.1"/>
</dbReference>
<gene>
    <name evidence="4" type="ORF">EMH_0002620</name>
</gene>
<keyword evidence="3" id="KW-1133">Transmembrane helix</keyword>
<keyword evidence="5" id="KW-1185">Reference proteome</keyword>
<dbReference type="VEuPathDB" id="ToxoDB:EMH_0002620"/>
<evidence type="ECO:0000256" key="2">
    <source>
        <dbReference type="SAM" id="MobiDB-lite"/>
    </source>
</evidence>
<proteinExistence type="predicted"/>
<evidence type="ECO:0000313" key="5">
    <source>
        <dbReference type="Proteomes" id="UP000030744"/>
    </source>
</evidence>
<organism evidence="4 5">
    <name type="scientific">Eimeria mitis</name>
    <dbReference type="NCBI Taxonomy" id="44415"/>
    <lineage>
        <taxon>Eukaryota</taxon>
        <taxon>Sar</taxon>
        <taxon>Alveolata</taxon>
        <taxon>Apicomplexa</taxon>
        <taxon>Conoidasida</taxon>
        <taxon>Coccidia</taxon>
        <taxon>Eucoccidiorida</taxon>
        <taxon>Eimeriorina</taxon>
        <taxon>Eimeriidae</taxon>
        <taxon>Eimeria</taxon>
    </lineage>
</organism>
<dbReference type="GeneID" id="60403699"/>
<evidence type="ECO:0000256" key="3">
    <source>
        <dbReference type="SAM" id="Phobius"/>
    </source>
</evidence>
<keyword evidence="1" id="KW-0175">Coiled coil</keyword>
<accession>U6KDD1</accession>
<reference evidence="4" key="1">
    <citation type="submission" date="2013-10" db="EMBL/GenBank/DDBJ databases">
        <title>Genomic analysis of the causative agents of coccidiosis in chickens.</title>
        <authorList>
            <person name="Reid A.J."/>
            <person name="Blake D."/>
            <person name="Billington K."/>
            <person name="Browne H."/>
            <person name="Dunn M."/>
            <person name="Hung S."/>
            <person name="Kawahara F."/>
            <person name="Miranda-Saavedra D."/>
            <person name="Mourier T."/>
            <person name="Nagra H."/>
            <person name="Otto T.D."/>
            <person name="Rawlings N."/>
            <person name="Sanchez A."/>
            <person name="Sanders M."/>
            <person name="Subramaniam C."/>
            <person name="Tay Y."/>
            <person name="Dear P."/>
            <person name="Doerig C."/>
            <person name="Gruber A."/>
            <person name="Parkinson J."/>
            <person name="Shirley M."/>
            <person name="Wan K.L."/>
            <person name="Berriman M."/>
            <person name="Tomley F."/>
            <person name="Pain A."/>
        </authorList>
    </citation>
    <scope>NUCLEOTIDE SEQUENCE [LARGE SCALE GENOMIC DNA]</scope>
    <source>
        <strain evidence="4">Houghton</strain>
    </source>
</reference>
<dbReference type="OrthoDB" id="345806at2759"/>
<evidence type="ECO:0000313" key="4">
    <source>
        <dbReference type="EMBL" id="CDJ35939.1"/>
    </source>
</evidence>
<reference evidence="4" key="2">
    <citation type="submission" date="2013-10" db="EMBL/GenBank/DDBJ databases">
        <authorList>
            <person name="Aslett M."/>
        </authorList>
    </citation>
    <scope>NUCLEOTIDE SEQUENCE [LARGE SCALE GENOMIC DNA]</scope>
    <source>
        <strain evidence="4">Houghton</strain>
    </source>
</reference>
<dbReference type="AlphaFoldDB" id="U6KDD1"/>
<dbReference type="EMBL" id="HG735435">
    <property type="protein sequence ID" value="CDJ35939.1"/>
    <property type="molecule type" value="Genomic_DNA"/>
</dbReference>
<name>U6KDD1_9EIME</name>
<feature type="transmembrane region" description="Helical" evidence="3">
    <location>
        <begin position="60"/>
        <end position="77"/>
    </location>
</feature>
<keyword evidence="3" id="KW-0472">Membrane</keyword>
<evidence type="ECO:0000256" key="1">
    <source>
        <dbReference type="SAM" id="Coils"/>
    </source>
</evidence>
<sequence length="488" mass="54098">MAAKKAVPGLGIEEEAAPNYVEGPKLPGEWPPNEYHPPNDGALGRVARPGKLPRRRGRKWLLWIAAVGVFALLGAKLCTQGSSSHSLKKKRDLGVFGLDESHPPFGDPGSEFWDLDGERKAIVAFAPFMAGDTLYFEGSAHLRPQNIPFTLEQYEDLAIGRSGVPKAWEAYHQGKRTEDEVVEDQGPSEGPIDLDWLSEFAIPVSVEEGGKPAPARLQISSGDAMKVAREVSNRYFGTFPVEEQKESPEAAANRVFSRLVGRLGSGLVTAIMDAGRLSNMKFDSRSRNLRSELALLEIGNEVERLKERQNEVLERVEQARRAKEAGDESGQAEAQLEEAIQTYKTLLRCEKNLMETLVQLASRWTEETNKLLTTVASVVTSSAMSDIEEIAKMECSVFNIAKVGKKAYSMSDVLQTEARSKNRCRLVGDVAGKRIKDIGDLLCNIDKLSSDEFAQRVQRQNEELAKSRTEFRSVLAKKKQELWLADII</sequence>